<dbReference type="AlphaFoldDB" id="A0A4S8LL66"/>
<protein>
    <submittedName>
        <fullName evidence="1">Uncharacterized protein</fullName>
    </submittedName>
</protein>
<dbReference type="SUPFAM" id="SSF52047">
    <property type="entry name" value="RNI-like"/>
    <property type="match status" value="1"/>
</dbReference>
<accession>A0A4S8LL66</accession>
<proteinExistence type="predicted"/>
<evidence type="ECO:0000313" key="2">
    <source>
        <dbReference type="Proteomes" id="UP000297245"/>
    </source>
</evidence>
<dbReference type="Gene3D" id="3.80.10.10">
    <property type="entry name" value="Ribonuclease Inhibitor"/>
    <property type="match status" value="1"/>
</dbReference>
<keyword evidence="2" id="KW-1185">Reference proteome</keyword>
<evidence type="ECO:0000313" key="1">
    <source>
        <dbReference type="EMBL" id="THU89924.1"/>
    </source>
</evidence>
<dbReference type="EMBL" id="ML179352">
    <property type="protein sequence ID" value="THU89924.1"/>
    <property type="molecule type" value="Genomic_DNA"/>
</dbReference>
<dbReference type="OrthoDB" id="3541472at2759"/>
<reference evidence="1 2" key="1">
    <citation type="journal article" date="2019" name="Nat. Ecol. Evol.">
        <title>Megaphylogeny resolves global patterns of mushroom evolution.</title>
        <authorList>
            <person name="Varga T."/>
            <person name="Krizsan K."/>
            <person name="Foldi C."/>
            <person name="Dima B."/>
            <person name="Sanchez-Garcia M."/>
            <person name="Sanchez-Ramirez S."/>
            <person name="Szollosi G.J."/>
            <person name="Szarkandi J.G."/>
            <person name="Papp V."/>
            <person name="Albert L."/>
            <person name="Andreopoulos W."/>
            <person name="Angelini C."/>
            <person name="Antonin V."/>
            <person name="Barry K.W."/>
            <person name="Bougher N.L."/>
            <person name="Buchanan P."/>
            <person name="Buyck B."/>
            <person name="Bense V."/>
            <person name="Catcheside P."/>
            <person name="Chovatia M."/>
            <person name="Cooper J."/>
            <person name="Damon W."/>
            <person name="Desjardin D."/>
            <person name="Finy P."/>
            <person name="Geml J."/>
            <person name="Haridas S."/>
            <person name="Hughes K."/>
            <person name="Justo A."/>
            <person name="Karasinski D."/>
            <person name="Kautmanova I."/>
            <person name="Kiss B."/>
            <person name="Kocsube S."/>
            <person name="Kotiranta H."/>
            <person name="LaButti K.M."/>
            <person name="Lechner B.E."/>
            <person name="Liimatainen K."/>
            <person name="Lipzen A."/>
            <person name="Lukacs Z."/>
            <person name="Mihaltcheva S."/>
            <person name="Morgado L.N."/>
            <person name="Niskanen T."/>
            <person name="Noordeloos M.E."/>
            <person name="Ohm R.A."/>
            <person name="Ortiz-Santana B."/>
            <person name="Ovrebo C."/>
            <person name="Racz N."/>
            <person name="Riley R."/>
            <person name="Savchenko A."/>
            <person name="Shiryaev A."/>
            <person name="Soop K."/>
            <person name="Spirin V."/>
            <person name="Szebenyi C."/>
            <person name="Tomsovsky M."/>
            <person name="Tulloss R.E."/>
            <person name="Uehling J."/>
            <person name="Grigoriev I.V."/>
            <person name="Vagvolgyi C."/>
            <person name="Papp T."/>
            <person name="Martin F.M."/>
            <person name="Miettinen O."/>
            <person name="Hibbett D.S."/>
            <person name="Nagy L.G."/>
        </authorList>
    </citation>
    <scope>NUCLEOTIDE SEQUENCE [LARGE SCALE GENOMIC DNA]</scope>
    <source>
        <strain evidence="1 2">CBS 962.96</strain>
    </source>
</reference>
<gene>
    <name evidence="1" type="ORF">K435DRAFT_968874</name>
</gene>
<dbReference type="InterPro" id="IPR032675">
    <property type="entry name" value="LRR_dom_sf"/>
</dbReference>
<name>A0A4S8LL66_DENBC</name>
<sequence>MQSLPFELLENIGALVERLEDRKSLRRTFTTFGHALKPYVLAEVTLNIYKGNLQPGFGLLGALVNQPEQYSGHVRTLNILSLSPLHYPDPDSIYKKFDDSYAALEWKSDCDYDSIVEWVSDGQNAPLHEMLKTLLGPAVKSLHKLEEIRWHWHSKDSSWTLETLAASLSTLRNIRAFTFRYTLSRSFKRNSAPTFLPNLPELKTLSISASQSGKEDVSVCEVVKDLANHLLPQTMSLSSLHLDTGAWSFSLPLSQVYDEFDHSNLSHLGLMGWPVRTDDLAFLSASSNLTSLELHRVGNGDLSGPVFKLLASNGIKLRRLVTDFVTEKTLDYLESYSGLEVLSLKCHRKFPWIFFELAERFYQKTLPLHQDTLLQLDVQAVFVGLWCFSESNVESIRQCRNLQSLSMNITPQGIHMQPESQLERVLFPAHEKDAPNLVRLLLNMINSSLPRMQTLYVDWARPTVTCSGRTSSHKTPNDFCICNNERAIAYCKGARKRIRASIECGQGEVGSRGLDDRSVLRWVKMYVGGQRVIEKDVSEQTVKKRSVSESVKSMMSNVLKLG</sequence>
<dbReference type="Proteomes" id="UP000297245">
    <property type="component" value="Unassembled WGS sequence"/>
</dbReference>
<organism evidence="1 2">
    <name type="scientific">Dendrothele bispora (strain CBS 962.96)</name>
    <dbReference type="NCBI Taxonomy" id="1314807"/>
    <lineage>
        <taxon>Eukaryota</taxon>
        <taxon>Fungi</taxon>
        <taxon>Dikarya</taxon>
        <taxon>Basidiomycota</taxon>
        <taxon>Agaricomycotina</taxon>
        <taxon>Agaricomycetes</taxon>
        <taxon>Agaricomycetidae</taxon>
        <taxon>Agaricales</taxon>
        <taxon>Agaricales incertae sedis</taxon>
        <taxon>Dendrothele</taxon>
    </lineage>
</organism>